<keyword evidence="5 8" id="KW-0808">Transferase</keyword>
<dbReference type="GO" id="GO:0032259">
    <property type="term" value="P:methylation"/>
    <property type="evidence" value="ECO:0007669"/>
    <property type="project" value="UniProtKB-KW"/>
</dbReference>
<dbReference type="InterPro" id="IPR029063">
    <property type="entry name" value="SAM-dependent_MTases_sf"/>
</dbReference>
<evidence type="ECO:0000256" key="9">
    <source>
        <dbReference type="SAM" id="MobiDB-lite"/>
    </source>
</evidence>
<dbReference type="Gene3D" id="3.40.50.150">
    <property type="entry name" value="Vaccinia Virus protein VP39"/>
    <property type="match status" value="1"/>
</dbReference>
<dbReference type="SUPFAM" id="SSF53335">
    <property type="entry name" value="S-adenosyl-L-methionine-dependent methyltransferases"/>
    <property type="match status" value="1"/>
</dbReference>
<evidence type="ECO:0000256" key="5">
    <source>
        <dbReference type="ARBA" id="ARBA00022679"/>
    </source>
</evidence>
<dbReference type="EMBL" id="VJMI01017658">
    <property type="protein sequence ID" value="KAF0712971.1"/>
    <property type="molecule type" value="Genomic_DNA"/>
</dbReference>
<evidence type="ECO:0000313" key="10">
    <source>
        <dbReference type="EMBL" id="KAF0712971.1"/>
    </source>
</evidence>
<evidence type="ECO:0000313" key="11">
    <source>
        <dbReference type="Proteomes" id="UP000469452"/>
    </source>
</evidence>
<dbReference type="InterPro" id="IPR042036">
    <property type="entry name" value="RRP8_N"/>
</dbReference>
<evidence type="ECO:0000256" key="3">
    <source>
        <dbReference type="ARBA" id="ARBA00022552"/>
    </source>
</evidence>
<evidence type="ECO:0000256" key="4">
    <source>
        <dbReference type="ARBA" id="ARBA00022603"/>
    </source>
</evidence>
<dbReference type="GO" id="GO:0006364">
    <property type="term" value="P:rRNA processing"/>
    <property type="evidence" value="ECO:0007669"/>
    <property type="project" value="UniProtKB-UniRule"/>
</dbReference>
<comment type="caution">
    <text evidence="10">The sequence shown here is derived from an EMBL/GenBank/DDBJ whole genome shotgun (WGS) entry which is preliminary data.</text>
</comment>
<comment type="subcellular location">
    <subcellularLocation>
        <location evidence="1 8">Nucleus</location>
        <location evidence="1 8">Nucleolus</location>
    </subcellularLocation>
</comment>
<dbReference type="PANTHER" id="PTHR12787:SF0">
    <property type="entry name" value="RIBOSOMAL RNA-PROCESSING PROTEIN 8"/>
    <property type="match status" value="1"/>
</dbReference>
<sequence length="320" mass="36074">MTKSKNQKSQRDSSVRGFSANKAAKKMAKKKLQKVKSAASDKAPVTKQPVYPQSEKAKAKKGAAAGGLSAMQEQMKKRLEGGKFRMLNEQLYTTTGDEAFDSFQAEPELFDTYHEGFREMAEKWPANPLDKFIDYVKLHPKAIVADFGCGDARLAASVSNTVHSFDLVSRNQYVVACNIAHVCMIYIQVLDFSHRLVPLPDESVDIAVYCLALMGSTLVEYLLEGRRVLKLNGVVKIAEVKSRFETDSLGGIKVRSMWSNQGFVRSMQDLGFDLKHKDENNKMFVTFEFTKVKRAPKPNVEIELKVRKMDQYHPLWCIST</sequence>
<dbReference type="Proteomes" id="UP000469452">
    <property type="component" value="Unassembled WGS sequence"/>
</dbReference>
<protein>
    <recommendedName>
        <fullName evidence="8">Ribosomal RNA-processing protein 8</fullName>
        <ecNumber evidence="8">2.1.1.-</ecNumber>
    </recommendedName>
</protein>
<name>A0A6A4ZKC1_APHAT</name>
<dbReference type="VEuPathDB" id="FungiDB:H257_00092"/>
<keyword evidence="6 8" id="KW-0949">S-adenosyl-L-methionine</keyword>
<keyword evidence="7 8" id="KW-0539">Nucleus</keyword>
<evidence type="ECO:0000256" key="2">
    <source>
        <dbReference type="ARBA" id="ARBA00006301"/>
    </source>
</evidence>
<reference evidence="10 11" key="1">
    <citation type="submission" date="2019-06" db="EMBL/GenBank/DDBJ databases">
        <title>Genomics analysis of Aphanomyces spp. identifies a new class of oomycete effector associated with host adaptation.</title>
        <authorList>
            <person name="Gaulin E."/>
        </authorList>
    </citation>
    <scope>NUCLEOTIDE SEQUENCE [LARGE SCALE GENOMIC DNA]</scope>
    <source>
        <strain evidence="10 11">E</strain>
    </source>
</reference>
<comment type="function">
    <text evidence="8">Probable methyltransferase required to silence rDNA.</text>
</comment>
<evidence type="ECO:0000256" key="1">
    <source>
        <dbReference type="ARBA" id="ARBA00004604"/>
    </source>
</evidence>
<dbReference type="Gene3D" id="1.10.10.2150">
    <property type="entry name" value="Ribosomal RNA-processing protein 8, N-terminal domain"/>
    <property type="match status" value="1"/>
</dbReference>
<keyword evidence="4 8" id="KW-0489">Methyltransferase</keyword>
<gene>
    <name evidence="10" type="ORF">AaE_011900</name>
</gene>
<keyword evidence="3 8" id="KW-0698">rRNA processing</keyword>
<dbReference type="GO" id="GO:0005730">
    <property type="term" value="C:nucleolus"/>
    <property type="evidence" value="ECO:0007669"/>
    <property type="project" value="UniProtKB-SubCell"/>
</dbReference>
<accession>A0A6A4ZKC1</accession>
<evidence type="ECO:0000256" key="6">
    <source>
        <dbReference type="ARBA" id="ARBA00022691"/>
    </source>
</evidence>
<feature type="compositionally biased region" description="Basic residues" evidence="9">
    <location>
        <begin position="23"/>
        <end position="34"/>
    </location>
</feature>
<dbReference type="GO" id="GO:0008168">
    <property type="term" value="F:methyltransferase activity"/>
    <property type="evidence" value="ECO:0007669"/>
    <property type="project" value="UniProtKB-KW"/>
</dbReference>
<dbReference type="AlphaFoldDB" id="A0A6A4ZKC1"/>
<comment type="similarity">
    <text evidence="2 8">Belongs to the methyltransferase superfamily. RRP8 family.</text>
</comment>
<dbReference type="InterPro" id="IPR007823">
    <property type="entry name" value="RRP8"/>
</dbReference>
<dbReference type="FunFam" id="1.10.10.2150:FF:000001">
    <property type="entry name" value="Ribosomal RNA-processing protein 8"/>
    <property type="match status" value="1"/>
</dbReference>
<feature type="region of interest" description="Disordered" evidence="9">
    <location>
        <begin position="1"/>
        <end position="69"/>
    </location>
</feature>
<evidence type="ECO:0000256" key="8">
    <source>
        <dbReference type="RuleBase" id="RU365074"/>
    </source>
</evidence>
<evidence type="ECO:0000256" key="7">
    <source>
        <dbReference type="ARBA" id="ARBA00023242"/>
    </source>
</evidence>
<dbReference type="PANTHER" id="PTHR12787">
    <property type="entry name" value="RIBOSOMAL RNA-PROCESSING PROTEIN 8"/>
    <property type="match status" value="1"/>
</dbReference>
<dbReference type="EC" id="2.1.1.-" evidence="8"/>
<organism evidence="10 11">
    <name type="scientific">Aphanomyces astaci</name>
    <name type="common">Crayfish plague agent</name>
    <dbReference type="NCBI Taxonomy" id="112090"/>
    <lineage>
        <taxon>Eukaryota</taxon>
        <taxon>Sar</taxon>
        <taxon>Stramenopiles</taxon>
        <taxon>Oomycota</taxon>
        <taxon>Saprolegniomycetes</taxon>
        <taxon>Saprolegniales</taxon>
        <taxon>Verrucalvaceae</taxon>
        <taxon>Aphanomyces</taxon>
    </lineage>
</organism>
<dbReference type="Pfam" id="PF05148">
    <property type="entry name" value="Methyltransf_8"/>
    <property type="match status" value="1"/>
</dbReference>
<proteinExistence type="inferred from homology"/>